<feature type="chain" id="PRO_5026191432" evidence="1">
    <location>
        <begin position="23"/>
        <end position="152"/>
    </location>
</feature>
<name>A0A6I4ISN7_9FLAO</name>
<dbReference type="Proteomes" id="UP000431264">
    <property type="component" value="Unassembled WGS sequence"/>
</dbReference>
<evidence type="ECO:0000313" key="2">
    <source>
        <dbReference type="EMBL" id="MVO09397.1"/>
    </source>
</evidence>
<organism evidence="2 3">
    <name type="scientific">Flavobacterium profundi</name>
    <dbReference type="NCBI Taxonomy" id="1774945"/>
    <lineage>
        <taxon>Bacteria</taxon>
        <taxon>Pseudomonadati</taxon>
        <taxon>Bacteroidota</taxon>
        <taxon>Flavobacteriia</taxon>
        <taxon>Flavobacteriales</taxon>
        <taxon>Flavobacteriaceae</taxon>
        <taxon>Flavobacterium</taxon>
    </lineage>
</organism>
<comment type="caution">
    <text evidence="2">The sequence shown here is derived from an EMBL/GenBank/DDBJ whole genome shotgun (WGS) entry which is preliminary data.</text>
</comment>
<gene>
    <name evidence="2" type="ORF">GOQ30_09525</name>
</gene>
<dbReference type="AlphaFoldDB" id="A0A6I4ISN7"/>
<proteinExistence type="predicted"/>
<accession>A0A6I4ISN7</accession>
<sequence length="152" mass="17934">MQVNRIIFLCLLLFGLTNSSYGQDTIKLKKKPKVTLKSWYPEYKDFPKLKIGKRKLLFVVIPEFNGTNFWKNHIALKAINAEVAIEETVKDNQYLVLVHATNQQEIEFELWYDLEKDTILIYKNGNWINARELYKLDGNRILIDTVKLQLEN</sequence>
<dbReference type="RefSeq" id="WP_140997776.1">
    <property type="nucleotide sequence ID" value="NZ_VDCZ01000006.1"/>
</dbReference>
<keyword evidence="3" id="KW-1185">Reference proteome</keyword>
<dbReference type="EMBL" id="WQLW01000006">
    <property type="protein sequence ID" value="MVO09397.1"/>
    <property type="molecule type" value="Genomic_DNA"/>
</dbReference>
<dbReference type="OrthoDB" id="1363091at2"/>
<feature type="signal peptide" evidence="1">
    <location>
        <begin position="1"/>
        <end position="22"/>
    </location>
</feature>
<evidence type="ECO:0000256" key="1">
    <source>
        <dbReference type="SAM" id="SignalP"/>
    </source>
</evidence>
<reference evidence="3" key="1">
    <citation type="submission" date="2019-05" db="EMBL/GenBank/DDBJ databases">
        <title>Flavobacterium profundi sp. nov., isolated from a deep-sea seamount.</title>
        <authorList>
            <person name="Zhang D.-C."/>
        </authorList>
    </citation>
    <scope>NUCLEOTIDE SEQUENCE [LARGE SCALE GENOMIC DNA]</scope>
    <source>
        <strain evidence="3">TP390</strain>
    </source>
</reference>
<keyword evidence="1" id="KW-0732">Signal</keyword>
<protein>
    <submittedName>
        <fullName evidence="2">Uncharacterized protein</fullName>
    </submittedName>
</protein>
<evidence type="ECO:0000313" key="3">
    <source>
        <dbReference type="Proteomes" id="UP000431264"/>
    </source>
</evidence>